<evidence type="ECO:0000256" key="4">
    <source>
        <dbReference type="ARBA" id="ARBA00022989"/>
    </source>
</evidence>
<sequence>MAAITPAVVVFAIAPVLLNLTGTGAFWVLMIGGLLGTAMAFSWAELGSTYPIAGGDYTIVSRTLGRALGFISLVLTGPVQAFLIPAVVALSIAGYLSSVVSLDARIVGAFVIGVGVVISIVGVKFTARAVGVLLAFELAVVTFIAVLGFISIQRGPDVLVVPSIFDPATQVGGPLPFGTLIAGVAVAAFAYNGFQGALLFSEETKGNPRAVAHSVFLALGVAVVTAVIPVAAGLMGAIDLAAFTNSANPWSLLVEGFGSPVFATVVNLGIALSIMNGVVALVPYFSRVLYSSGRDHVWPAAISKPLASVHPKLETPWVASLVVGVGSIILILAFDVDAMATIIGTVVSVEFVLISASAIVSRVRDKDIRRVYKMPLWPVIPIFSGLFAIFILTQQTTHDLTITGVILLVAFLYWLLYLRPRSATHLHMLAPIYGDTPEGQASSRP</sequence>
<feature type="transmembrane region" description="Helical" evidence="6">
    <location>
        <begin position="67"/>
        <end position="92"/>
    </location>
</feature>
<dbReference type="EMBL" id="CP099489">
    <property type="protein sequence ID" value="USQ81504.1"/>
    <property type="molecule type" value="Genomic_DNA"/>
</dbReference>
<evidence type="ECO:0000256" key="3">
    <source>
        <dbReference type="ARBA" id="ARBA00022692"/>
    </source>
</evidence>
<name>A0ABY4YXI8_9MICO</name>
<dbReference type="PANTHER" id="PTHR42770">
    <property type="entry name" value="AMINO ACID TRANSPORTER-RELATED"/>
    <property type="match status" value="1"/>
</dbReference>
<feature type="transmembrane region" description="Helical" evidence="6">
    <location>
        <begin position="400"/>
        <end position="418"/>
    </location>
</feature>
<evidence type="ECO:0000313" key="7">
    <source>
        <dbReference type="EMBL" id="USQ81504.1"/>
    </source>
</evidence>
<evidence type="ECO:0000256" key="2">
    <source>
        <dbReference type="ARBA" id="ARBA00022475"/>
    </source>
</evidence>
<gene>
    <name evidence="7" type="ORF">NF556_07600</name>
</gene>
<dbReference type="InterPro" id="IPR002293">
    <property type="entry name" value="AA/rel_permease1"/>
</dbReference>
<feature type="transmembrane region" description="Helical" evidence="6">
    <location>
        <begin position="215"/>
        <end position="241"/>
    </location>
</feature>
<evidence type="ECO:0000313" key="8">
    <source>
        <dbReference type="Proteomes" id="UP001056455"/>
    </source>
</evidence>
<keyword evidence="2" id="KW-1003">Cell membrane</keyword>
<evidence type="ECO:0000256" key="6">
    <source>
        <dbReference type="SAM" id="Phobius"/>
    </source>
</evidence>
<dbReference type="Gene3D" id="1.20.1740.10">
    <property type="entry name" value="Amino acid/polyamine transporter I"/>
    <property type="match status" value="1"/>
</dbReference>
<proteinExistence type="predicted"/>
<comment type="subcellular location">
    <subcellularLocation>
        <location evidence="1">Cell membrane</location>
        <topology evidence="1">Multi-pass membrane protein</topology>
    </subcellularLocation>
</comment>
<feature type="transmembrane region" description="Helical" evidence="6">
    <location>
        <begin position="340"/>
        <end position="363"/>
    </location>
</feature>
<feature type="transmembrane region" description="Helical" evidence="6">
    <location>
        <begin position="172"/>
        <end position="194"/>
    </location>
</feature>
<protein>
    <submittedName>
        <fullName evidence="7">APC family permease</fullName>
    </submittedName>
</protein>
<organism evidence="7 8">
    <name type="scientific">Ornithinimicrobium faecis</name>
    <dbReference type="NCBI Taxonomy" id="2934158"/>
    <lineage>
        <taxon>Bacteria</taxon>
        <taxon>Bacillati</taxon>
        <taxon>Actinomycetota</taxon>
        <taxon>Actinomycetes</taxon>
        <taxon>Micrococcales</taxon>
        <taxon>Ornithinimicrobiaceae</taxon>
        <taxon>Ornithinimicrobium</taxon>
    </lineage>
</organism>
<feature type="transmembrane region" description="Helical" evidence="6">
    <location>
        <begin position="130"/>
        <end position="152"/>
    </location>
</feature>
<accession>A0ABY4YXI8</accession>
<evidence type="ECO:0000256" key="1">
    <source>
        <dbReference type="ARBA" id="ARBA00004651"/>
    </source>
</evidence>
<dbReference type="RefSeq" id="WP_252595020.1">
    <property type="nucleotide sequence ID" value="NZ_CP099489.1"/>
</dbReference>
<dbReference type="Pfam" id="PF13520">
    <property type="entry name" value="AA_permease_2"/>
    <property type="match status" value="1"/>
</dbReference>
<feature type="transmembrane region" description="Helical" evidence="6">
    <location>
        <begin position="25"/>
        <end position="46"/>
    </location>
</feature>
<feature type="transmembrane region" description="Helical" evidence="6">
    <location>
        <begin position="104"/>
        <end position="123"/>
    </location>
</feature>
<keyword evidence="3 6" id="KW-0812">Transmembrane</keyword>
<evidence type="ECO:0000256" key="5">
    <source>
        <dbReference type="ARBA" id="ARBA00023136"/>
    </source>
</evidence>
<dbReference type="InterPro" id="IPR050367">
    <property type="entry name" value="APC_superfamily"/>
</dbReference>
<keyword evidence="8" id="KW-1185">Reference proteome</keyword>
<dbReference type="PANTHER" id="PTHR42770:SF7">
    <property type="entry name" value="MEMBRANE PROTEIN"/>
    <property type="match status" value="1"/>
</dbReference>
<dbReference type="PIRSF" id="PIRSF006060">
    <property type="entry name" value="AA_transporter"/>
    <property type="match status" value="1"/>
</dbReference>
<dbReference type="Proteomes" id="UP001056455">
    <property type="component" value="Chromosome"/>
</dbReference>
<feature type="transmembrane region" description="Helical" evidence="6">
    <location>
        <begin position="261"/>
        <end position="285"/>
    </location>
</feature>
<keyword evidence="5 6" id="KW-0472">Membrane</keyword>
<feature type="transmembrane region" description="Helical" evidence="6">
    <location>
        <begin position="375"/>
        <end position="394"/>
    </location>
</feature>
<keyword evidence="4 6" id="KW-1133">Transmembrane helix</keyword>
<feature type="transmembrane region" description="Helical" evidence="6">
    <location>
        <begin position="317"/>
        <end position="334"/>
    </location>
</feature>
<reference evidence="7" key="1">
    <citation type="submission" date="2022-06" db="EMBL/GenBank/DDBJ databases">
        <title>Ornithinimicrobium HY1793.</title>
        <authorList>
            <person name="Huang Y."/>
        </authorList>
    </citation>
    <scope>NUCLEOTIDE SEQUENCE</scope>
    <source>
        <strain evidence="7">HY1793</strain>
    </source>
</reference>